<evidence type="ECO:0000313" key="2">
    <source>
        <dbReference type="Proteomes" id="UP000184170"/>
    </source>
</evidence>
<dbReference type="GO" id="GO:0016020">
    <property type="term" value="C:membrane"/>
    <property type="evidence" value="ECO:0007669"/>
    <property type="project" value="GOC"/>
</dbReference>
<protein>
    <submittedName>
        <fullName evidence="1">Short chain dehydrogenase</fullName>
    </submittedName>
</protein>
<reference evidence="2" key="1">
    <citation type="submission" date="2016-11" db="EMBL/GenBank/DDBJ databases">
        <authorList>
            <person name="Varghese N."/>
            <person name="Submissions S."/>
        </authorList>
    </citation>
    <scope>NUCLEOTIDE SEQUENCE [LARGE SCALE GENOMIC DNA]</scope>
    <source>
        <strain evidence="2">CGMCC 1.7063</strain>
    </source>
</reference>
<dbReference type="STRING" id="494016.SAMN04487965_0487"/>
<proteinExistence type="predicted"/>
<dbReference type="RefSeq" id="WP_073271088.1">
    <property type="nucleotide sequence ID" value="NZ_FQVA01000001.1"/>
</dbReference>
<name>A0A1M4VQW7_9GAMM</name>
<dbReference type="InterPro" id="IPR036291">
    <property type="entry name" value="NAD(P)-bd_dom_sf"/>
</dbReference>
<dbReference type="Gene3D" id="3.40.50.720">
    <property type="entry name" value="NAD(P)-binding Rossmann-like Domain"/>
    <property type="match status" value="1"/>
</dbReference>
<accession>A0A1M4VQW7</accession>
<dbReference type="InterPro" id="IPR020904">
    <property type="entry name" value="Sc_DH/Rdtase_CS"/>
</dbReference>
<keyword evidence="2" id="KW-1185">Reference proteome</keyword>
<dbReference type="SUPFAM" id="SSF51735">
    <property type="entry name" value="NAD(P)-binding Rossmann-fold domains"/>
    <property type="match status" value="1"/>
</dbReference>
<dbReference type="GO" id="GO:0030148">
    <property type="term" value="P:sphingolipid biosynthetic process"/>
    <property type="evidence" value="ECO:0007669"/>
    <property type="project" value="TreeGrafter"/>
</dbReference>
<dbReference type="GO" id="GO:0047560">
    <property type="term" value="F:3-dehydrosphinganine reductase activity"/>
    <property type="evidence" value="ECO:0007669"/>
    <property type="project" value="TreeGrafter"/>
</dbReference>
<dbReference type="PANTHER" id="PTHR43550">
    <property type="entry name" value="3-KETODIHYDROSPHINGOSINE REDUCTASE"/>
    <property type="match status" value="1"/>
</dbReference>
<dbReference type="PANTHER" id="PTHR43550:SF3">
    <property type="entry name" value="3-KETODIHYDROSPHINGOSINE REDUCTASE"/>
    <property type="match status" value="1"/>
</dbReference>
<dbReference type="InterPro" id="IPR002347">
    <property type="entry name" value="SDR_fam"/>
</dbReference>
<dbReference type="EMBL" id="FQVA01000001">
    <property type="protein sequence ID" value="SHE71237.1"/>
    <property type="molecule type" value="Genomic_DNA"/>
</dbReference>
<evidence type="ECO:0000313" key="1">
    <source>
        <dbReference type="EMBL" id="SHE71237.1"/>
    </source>
</evidence>
<gene>
    <name evidence="1" type="ORF">SAMN04487965_0487</name>
</gene>
<organism evidence="1 2">
    <name type="scientific">Microbulbifer donghaiensis</name>
    <dbReference type="NCBI Taxonomy" id="494016"/>
    <lineage>
        <taxon>Bacteria</taxon>
        <taxon>Pseudomonadati</taxon>
        <taxon>Pseudomonadota</taxon>
        <taxon>Gammaproteobacteria</taxon>
        <taxon>Cellvibrionales</taxon>
        <taxon>Microbulbiferaceae</taxon>
        <taxon>Microbulbifer</taxon>
    </lineage>
</organism>
<dbReference type="PRINTS" id="PR00081">
    <property type="entry name" value="GDHRDH"/>
</dbReference>
<sequence length="273" mass="28774">MKLWTHAVISGAGSGIGLGIATRLLRRGSKVSVLDLQLSEGSAAALDCAAEKGTGEWQFLRIDITDAAQVHGAVAEAVRQFGPPELALNSAGIIINKAFTNLTATEFQQVVNVNLNGSFNFASAALPHMRAGARLALIASMAGLTSNYGYAAYGTSKFGVVGLATTLRFECEPLGIGVSCICPGEVRTPMVAGENATGNPISLELKKLAGSLDVDSACDTILAGLDAGRWQIIPGMRSKLTALVSRHCPNVFYRLCCRLLQQVMQRQKPLNAE</sequence>
<dbReference type="AlphaFoldDB" id="A0A1M4VQW7"/>
<dbReference type="GO" id="GO:0006666">
    <property type="term" value="P:3-keto-sphinganine metabolic process"/>
    <property type="evidence" value="ECO:0007669"/>
    <property type="project" value="TreeGrafter"/>
</dbReference>
<dbReference type="Pfam" id="PF00106">
    <property type="entry name" value="adh_short"/>
    <property type="match status" value="1"/>
</dbReference>
<dbReference type="PROSITE" id="PS00061">
    <property type="entry name" value="ADH_SHORT"/>
    <property type="match status" value="1"/>
</dbReference>
<dbReference type="Proteomes" id="UP000184170">
    <property type="component" value="Unassembled WGS sequence"/>
</dbReference>
<dbReference type="OrthoDB" id="9808814at2"/>